<comment type="catalytic activity">
    <reaction evidence="1">
        <text>Endotype eliminative cleavage of L-alpha-rhamnopyranosyl-(1-&gt;4)-alpha-D-galactopyranosyluronic acid bonds of rhamnogalacturonan I domains in ramified hairy regions of pectin leaving L-rhamnopyranose at the reducing end and 4-deoxy-4,5-unsaturated D-galactopyranosyluronic acid at the non-reducing end.</text>
        <dbReference type="EC" id="4.2.2.23"/>
    </reaction>
</comment>
<feature type="domain" description="Rhamnogalacturonan lyase" evidence="12">
    <location>
        <begin position="702"/>
        <end position="778"/>
    </location>
</feature>
<dbReference type="Gene3D" id="2.60.40.1120">
    <property type="entry name" value="Carboxypeptidase-like, regulatory domain"/>
    <property type="match status" value="1"/>
</dbReference>
<dbReference type="EC" id="4.2.2.23" evidence="4"/>
<evidence type="ECO:0000256" key="9">
    <source>
        <dbReference type="ARBA" id="ARBA00023277"/>
    </source>
</evidence>
<comment type="subcellular location">
    <subcellularLocation>
        <location evidence="2">Secreted</location>
    </subcellularLocation>
</comment>
<dbReference type="Gene3D" id="1.50.10.10">
    <property type="match status" value="1"/>
</dbReference>
<evidence type="ECO:0000256" key="10">
    <source>
        <dbReference type="ARBA" id="ARBA00023326"/>
    </source>
</evidence>
<evidence type="ECO:0000256" key="8">
    <source>
        <dbReference type="ARBA" id="ARBA00023239"/>
    </source>
</evidence>
<accession>A0A4U0TQB4</accession>
<evidence type="ECO:0000259" key="12">
    <source>
        <dbReference type="Pfam" id="PF14686"/>
    </source>
</evidence>
<dbReference type="GO" id="GO:0016787">
    <property type="term" value="F:hydrolase activity"/>
    <property type="evidence" value="ECO:0007669"/>
    <property type="project" value="UniProtKB-KW"/>
</dbReference>
<sequence length="1011" mass="113820">MPQQPIAVHGLQASQLHSNINLLIDNLVNIKDTTGKFLLQLEDGRVIDTKGWNDWEWTHGIGLYGLWQYHALTGSDKALQTAVNWFREQLAIGTTKNINTMSPFLTLAYLYERTGEQSYLPWLDSWAEWAMYDLARTPFGGMQHVTYASDNTNELWDDTLMMTVMPLCKIGKLLKRPHYIEEAKRQFLLHIKYLFDPTTGLFFHGWKFDASAEGGFGHNFARARWARGNSWLTIVIPDFIELLDLAPNDALRIHLTDTLEAQCQALKRLQGENGMWRTILDKPESEGSYEEASATAGFAYGMLKAIRRRYVDRSYEAVALKAVRAVMGRIGSDGELRDVSFGTGMGADLQHYYDIPLTLANDRLYASMNKSTGAIDLLALDGQDLLGAQNYEEPTPGGATGSGNSGIGPYLDCYCTPEGAYTPGSIDPRYQLLFGNDSTGDRWGGIIMSETYPSTNQTLEQYWFLRESETGLHTFSHIAYYDETTPLLRNLQEFRTLFRPTTRLWTNLSTNAQQFAPLPYANPAAPANGVTINSTTVQDATWLLSNESDPYVVEESSFFTKYTFSDTWQDHKVHGLFADGTYSDDGSTFGAWLVMNTVDTYFGGPLHSDLTVDGIVYNYITSNHHGDNVPNITHGFDRTFGPQYYHFNTGPSSSTLEDLRQDALQYASPLWNADFYDAIAPHVPNYVPSHARGVWQGKVKLPNGATCPIAVLSQNGVDFQDNVLDPKAYQYWGEVDERTGYIKIPRVKPGTYRLTVYAKGIFGQYVQDGIVVRAGSCSQTHAHWTEESAGRELWRIGIPDKSSGEYRHGYERDPTHPLHPDEFRIYWGAYDFHEDFPQGVNFRVGESDVRKDMNYVHWSVYGGYASLRDDPYYGDGDVNNWTILFDVSKHALHWKTQATLTVQLSGAKTAAGNTDAFNVSQSYSDLPYTVVVNGYEQPAWIIPFNQSSSCAVRSAVICYNLAHKFVFDANLLQTGENRLVLSLPYNATDYESALLPIPVYVQYDALRLEVK</sequence>
<dbReference type="CDD" id="cd10316">
    <property type="entry name" value="RGL4_M"/>
    <property type="match status" value="1"/>
</dbReference>
<dbReference type="SUPFAM" id="SSF49785">
    <property type="entry name" value="Galactose-binding domain-like"/>
    <property type="match status" value="1"/>
</dbReference>
<evidence type="ECO:0000256" key="3">
    <source>
        <dbReference type="ARBA" id="ARBA00010418"/>
    </source>
</evidence>
<evidence type="ECO:0000256" key="7">
    <source>
        <dbReference type="ARBA" id="ARBA00022801"/>
    </source>
</evidence>
<dbReference type="InterPro" id="IPR052043">
    <property type="entry name" value="PolySaccharide_Degr_Enz"/>
</dbReference>
<dbReference type="GO" id="GO:0030246">
    <property type="term" value="F:carbohydrate binding"/>
    <property type="evidence" value="ECO:0007669"/>
    <property type="project" value="InterPro"/>
</dbReference>
<dbReference type="Pfam" id="PF14686">
    <property type="entry name" value="fn3_3"/>
    <property type="match status" value="1"/>
</dbReference>
<dbReference type="InterPro" id="IPR012341">
    <property type="entry name" value="6hp_glycosidase-like_sf"/>
</dbReference>
<name>A0A4U0TQB4_9PEZI</name>
<evidence type="ECO:0000259" key="11">
    <source>
        <dbReference type="Pfam" id="PF14683"/>
    </source>
</evidence>
<keyword evidence="9" id="KW-0119">Carbohydrate metabolism</keyword>
<proteinExistence type="inferred from homology"/>
<keyword evidence="10" id="KW-0624">Polysaccharide degradation</keyword>
<evidence type="ECO:0000256" key="6">
    <source>
        <dbReference type="ARBA" id="ARBA00022729"/>
    </source>
</evidence>
<dbReference type="InterPro" id="IPR008928">
    <property type="entry name" value="6-hairpin_glycosidase_sf"/>
</dbReference>
<dbReference type="SUPFAM" id="SSF74650">
    <property type="entry name" value="Galactose mutarotase-like"/>
    <property type="match status" value="1"/>
</dbReference>
<evidence type="ECO:0000256" key="5">
    <source>
        <dbReference type="ARBA" id="ARBA00022525"/>
    </source>
</evidence>
<gene>
    <name evidence="13" type="ORF">B0A50_05971</name>
</gene>
<keyword evidence="7" id="KW-0378">Hydrolase</keyword>
<keyword evidence="5" id="KW-0964">Secreted</keyword>
<keyword evidence="8" id="KW-0456">Lyase</keyword>
<dbReference type="Pfam" id="PF07470">
    <property type="entry name" value="Glyco_hydro_88"/>
    <property type="match status" value="1"/>
</dbReference>
<dbReference type="InterPro" id="IPR014718">
    <property type="entry name" value="GH-type_carb-bd"/>
</dbReference>
<protein>
    <recommendedName>
        <fullName evidence="4">rhamnogalacturonan endolyase</fullName>
        <ecNumber evidence="4">4.2.2.23</ecNumber>
    </recommendedName>
</protein>
<comment type="caution">
    <text evidence="13">The sequence shown here is derived from an EMBL/GenBank/DDBJ whole genome shotgun (WGS) entry which is preliminary data.</text>
</comment>
<keyword evidence="6" id="KW-0732">Signal</keyword>
<evidence type="ECO:0000256" key="2">
    <source>
        <dbReference type="ARBA" id="ARBA00004613"/>
    </source>
</evidence>
<dbReference type="GO" id="GO:0005576">
    <property type="term" value="C:extracellular region"/>
    <property type="evidence" value="ECO:0007669"/>
    <property type="project" value="UniProtKB-SubCell"/>
</dbReference>
<dbReference type="InterPro" id="IPR029413">
    <property type="entry name" value="RG-lyase_II"/>
</dbReference>
<dbReference type="EMBL" id="NAJL01000046">
    <property type="protein sequence ID" value="TKA24207.1"/>
    <property type="molecule type" value="Genomic_DNA"/>
</dbReference>
<dbReference type="GO" id="GO:0102210">
    <property type="term" value="F:rhamnogalacturonan endolyase activity"/>
    <property type="evidence" value="ECO:0007669"/>
    <property type="project" value="UniProtKB-EC"/>
</dbReference>
<keyword evidence="14" id="KW-1185">Reference proteome</keyword>
<dbReference type="Gene3D" id="2.70.98.10">
    <property type="match status" value="1"/>
</dbReference>
<dbReference type="PANTHER" id="PTHR33886:SF8">
    <property type="entry name" value="UNSATURATED RHAMNOGALACTURONAN HYDROLASE (EUROFUNG)"/>
    <property type="match status" value="1"/>
</dbReference>
<dbReference type="SUPFAM" id="SSF48208">
    <property type="entry name" value="Six-hairpin glycosidases"/>
    <property type="match status" value="1"/>
</dbReference>
<dbReference type="SUPFAM" id="SSF49452">
    <property type="entry name" value="Starch-binding domain-like"/>
    <property type="match status" value="1"/>
</dbReference>
<dbReference type="OrthoDB" id="2130367at2759"/>
<dbReference type="InterPro" id="IPR010905">
    <property type="entry name" value="Glyco_hydro_88"/>
</dbReference>
<dbReference type="Pfam" id="PF14683">
    <property type="entry name" value="CBM-like"/>
    <property type="match status" value="1"/>
</dbReference>
<evidence type="ECO:0000256" key="4">
    <source>
        <dbReference type="ARBA" id="ARBA00012437"/>
    </source>
</evidence>
<evidence type="ECO:0000313" key="13">
    <source>
        <dbReference type="EMBL" id="TKA24207.1"/>
    </source>
</evidence>
<feature type="domain" description="Rhamnogalacturonan lyase" evidence="11">
    <location>
        <begin position="792"/>
        <end position="1008"/>
    </location>
</feature>
<evidence type="ECO:0000256" key="1">
    <source>
        <dbReference type="ARBA" id="ARBA00001324"/>
    </source>
</evidence>
<dbReference type="InterPro" id="IPR008979">
    <property type="entry name" value="Galactose-bd-like_sf"/>
</dbReference>
<dbReference type="CDD" id="cd10320">
    <property type="entry name" value="RGL4_N"/>
    <property type="match status" value="1"/>
</dbReference>
<comment type="similarity">
    <text evidence="3">Belongs to the polysaccharide lyase 4 family.</text>
</comment>
<dbReference type="Proteomes" id="UP000308549">
    <property type="component" value="Unassembled WGS sequence"/>
</dbReference>
<dbReference type="PANTHER" id="PTHR33886">
    <property type="entry name" value="UNSATURATED RHAMNOGALACTURONAN HYDROLASE (EUROFUNG)"/>
    <property type="match status" value="1"/>
</dbReference>
<dbReference type="InterPro" id="IPR011013">
    <property type="entry name" value="Gal_mutarotase_sf_dom"/>
</dbReference>
<dbReference type="AlphaFoldDB" id="A0A4U0TQB4"/>
<dbReference type="GO" id="GO:0000272">
    <property type="term" value="P:polysaccharide catabolic process"/>
    <property type="evidence" value="ECO:0007669"/>
    <property type="project" value="UniProtKB-KW"/>
</dbReference>
<organism evidence="13 14">
    <name type="scientific">Salinomyces thailandicus</name>
    <dbReference type="NCBI Taxonomy" id="706561"/>
    <lineage>
        <taxon>Eukaryota</taxon>
        <taxon>Fungi</taxon>
        <taxon>Dikarya</taxon>
        <taxon>Ascomycota</taxon>
        <taxon>Pezizomycotina</taxon>
        <taxon>Dothideomycetes</taxon>
        <taxon>Dothideomycetidae</taxon>
        <taxon>Mycosphaerellales</taxon>
        <taxon>Teratosphaeriaceae</taxon>
        <taxon>Salinomyces</taxon>
    </lineage>
</organism>
<dbReference type="InterPro" id="IPR029411">
    <property type="entry name" value="RG-lyase_III"/>
</dbReference>
<evidence type="ECO:0000313" key="14">
    <source>
        <dbReference type="Proteomes" id="UP000308549"/>
    </source>
</evidence>
<dbReference type="InterPro" id="IPR013784">
    <property type="entry name" value="Carb-bd-like_fold"/>
</dbReference>
<reference evidence="13 14" key="1">
    <citation type="submission" date="2017-03" db="EMBL/GenBank/DDBJ databases">
        <title>Genomes of endolithic fungi from Antarctica.</title>
        <authorList>
            <person name="Coleine C."/>
            <person name="Masonjones S."/>
            <person name="Stajich J.E."/>
        </authorList>
    </citation>
    <scope>NUCLEOTIDE SEQUENCE [LARGE SCALE GENOMIC DNA]</scope>
    <source>
        <strain evidence="13 14">CCFEE 6315</strain>
    </source>
</reference>